<dbReference type="InterPro" id="IPR004090">
    <property type="entry name" value="Chemotax_Me-accpt_rcpt"/>
</dbReference>
<proteinExistence type="inferred from homology"/>
<evidence type="ECO:0000256" key="2">
    <source>
        <dbReference type="ARBA" id="ARBA00029447"/>
    </source>
</evidence>
<gene>
    <name evidence="5" type="ORF">N4261_17255</name>
</gene>
<reference evidence="5" key="1">
    <citation type="submission" date="2022-10" db="EMBL/GenBank/DDBJ databases">
        <title>Characterization and whole genome sequencing of a new Roseateles species, isolated from fresh water.</title>
        <authorList>
            <person name="Guliayeva D.Y."/>
            <person name="Akhremchuk A.E."/>
            <person name="Sikolenko M.A."/>
            <person name="Valentovich L.N."/>
            <person name="Sidarenka A.V."/>
        </authorList>
    </citation>
    <scope>NUCLEOTIDE SEQUENCE</scope>
    <source>
        <strain evidence="5">BIM B-1768</strain>
    </source>
</reference>
<evidence type="ECO:0000313" key="6">
    <source>
        <dbReference type="Proteomes" id="UP001064933"/>
    </source>
</evidence>
<evidence type="ECO:0000256" key="3">
    <source>
        <dbReference type="PROSITE-ProRule" id="PRU00284"/>
    </source>
</evidence>
<keyword evidence="6" id="KW-1185">Reference proteome</keyword>
<evidence type="ECO:0000259" key="4">
    <source>
        <dbReference type="PROSITE" id="PS50111"/>
    </source>
</evidence>
<dbReference type="Pfam" id="PF00015">
    <property type="entry name" value="MCPsignal"/>
    <property type="match status" value="1"/>
</dbReference>
<feature type="domain" description="Methyl-accepting transducer" evidence="4">
    <location>
        <begin position="21"/>
        <end position="160"/>
    </location>
</feature>
<name>A0ABY6BBF8_9BURK</name>
<sequence length="243" mass="26766">MFVAEQQRDVDANLGRIKRLQEVKALAPLVEVIATVARQTNFLAINAAIEAARAGEAGRGFAVVAGEIRQLSNRTAEAAVDIGRMINAATDGIDSELHAAQNAADRYSSSGNMRKGLQDVREMQDRLVEASSRLLSFIDAVKDGHDEVVRQLSGALGQMQFHDVMRQQVEQVQSAMRGLDEHLQAMAGQLSDQPWDPSRLLSVKQRLDAQVAGYVMHSQRRSHEQVTGEVLTESQQRPPIELF</sequence>
<dbReference type="SUPFAM" id="SSF58104">
    <property type="entry name" value="Methyl-accepting chemotaxis protein (MCP) signaling domain"/>
    <property type="match status" value="1"/>
</dbReference>
<dbReference type="InterPro" id="IPR004089">
    <property type="entry name" value="MCPsignal_dom"/>
</dbReference>
<dbReference type="Gene3D" id="1.10.287.950">
    <property type="entry name" value="Methyl-accepting chemotaxis protein"/>
    <property type="match status" value="1"/>
</dbReference>
<dbReference type="PANTHER" id="PTHR32089:SF112">
    <property type="entry name" value="LYSOZYME-LIKE PROTEIN-RELATED"/>
    <property type="match status" value="1"/>
</dbReference>
<dbReference type="PANTHER" id="PTHR32089">
    <property type="entry name" value="METHYL-ACCEPTING CHEMOTAXIS PROTEIN MCPB"/>
    <property type="match status" value="1"/>
</dbReference>
<organism evidence="5 6">
    <name type="scientific">Roseateles amylovorans</name>
    <dbReference type="NCBI Taxonomy" id="2978473"/>
    <lineage>
        <taxon>Bacteria</taxon>
        <taxon>Pseudomonadati</taxon>
        <taxon>Pseudomonadota</taxon>
        <taxon>Betaproteobacteria</taxon>
        <taxon>Burkholderiales</taxon>
        <taxon>Sphaerotilaceae</taxon>
        <taxon>Roseateles</taxon>
    </lineage>
</organism>
<dbReference type="PROSITE" id="PS50111">
    <property type="entry name" value="CHEMOTAXIS_TRANSDUC_2"/>
    <property type="match status" value="1"/>
</dbReference>
<comment type="similarity">
    <text evidence="2">Belongs to the methyl-accepting chemotaxis (MCP) protein family.</text>
</comment>
<keyword evidence="1 3" id="KW-0807">Transducer</keyword>
<accession>A0ABY6BBF8</accession>
<dbReference type="Proteomes" id="UP001064933">
    <property type="component" value="Chromosome"/>
</dbReference>
<dbReference type="SMART" id="SM00283">
    <property type="entry name" value="MA"/>
    <property type="match status" value="1"/>
</dbReference>
<evidence type="ECO:0000313" key="5">
    <source>
        <dbReference type="EMBL" id="UXH80932.1"/>
    </source>
</evidence>
<dbReference type="EMBL" id="CP104562">
    <property type="protein sequence ID" value="UXH80932.1"/>
    <property type="molecule type" value="Genomic_DNA"/>
</dbReference>
<protein>
    <submittedName>
        <fullName evidence="5">Methyl-accepting chemotaxis protein</fullName>
    </submittedName>
</protein>
<evidence type="ECO:0000256" key="1">
    <source>
        <dbReference type="ARBA" id="ARBA00023224"/>
    </source>
</evidence>
<dbReference type="PRINTS" id="PR00260">
    <property type="entry name" value="CHEMTRNSDUCR"/>
</dbReference>